<dbReference type="AlphaFoldDB" id="A0A444GLG9"/>
<accession>A0A444GLG9</accession>
<reference evidence="1 2" key="1">
    <citation type="submission" date="2019-01" db="EMBL/GenBank/DDBJ databases">
        <title>Flavobacterium sp. nov.,isolated from freshwater.</title>
        <authorList>
            <person name="Zhang R."/>
            <person name="Du Z.-J."/>
        </authorList>
    </citation>
    <scope>NUCLEOTIDE SEQUENCE [LARGE SCALE GENOMIC DNA]</scope>
    <source>
        <strain evidence="1 2">1E403</strain>
    </source>
</reference>
<organism evidence="1 2">
    <name type="scientific">Flavobacterium cerinum</name>
    <dbReference type="NCBI Taxonomy" id="2502784"/>
    <lineage>
        <taxon>Bacteria</taxon>
        <taxon>Pseudomonadati</taxon>
        <taxon>Bacteroidota</taxon>
        <taxon>Flavobacteriia</taxon>
        <taxon>Flavobacteriales</taxon>
        <taxon>Flavobacteriaceae</taxon>
        <taxon>Flavobacterium</taxon>
    </lineage>
</organism>
<dbReference type="Proteomes" id="UP000287527">
    <property type="component" value="Unassembled WGS sequence"/>
</dbReference>
<dbReference type="RefSeq" id="WP_128391312.1">
    <property type="nucleotide sequence ID" value="NZ_SBII01000016.1"/>
</dbReference>
<comment type="caution">
    <text evidence="1">The sequence shown here is derived from an EMBL/GenBank/DDBJ whole genome shotgun (WGS) entry which is preliminary data.</text>
</comment>
<gene>
    <name evidence="1" type="ORF">EPI11_17615</name>
</gene>
<protein>
    <submittedName>
        <fullName evidence="1">Uncharacterized protein</fullName>
    </submittedName>
</protein>
<name>A0A444GLG9_9FLAO</name>
<keyword evidence="2" id="KW-1185">Reference proteome</keyword>
<sequence>MEDKIIKKQDTEHNELCLSAIVTPVQKEAFINQYGKARLRMLEVPASDETAEFYNVVAVVPDRSTMSQYMKYGDINPKKAQEILVKNCVKTHLEEILADDALFMTTVTLLAELVPIRDGRVKKF</sequence>
<dbReference type="EMBL" id="SBII01000016">
    <property type="protein sequence ID" value="RWW91860.1"/>
    <property type="molecule type" value="Genomic_DNA"/>
</dbReference>
<proteinExistence type="predicted"/>
<evidence type="ECO:0000313" key="2">
    <source>
        <dbReference type="Proteomes" id="UP000287527"/>
    </source>
</evidence>
<dbReference type="OrthoDB" id="1093916at2"/>
<evidence type="ECO:0000313" key="1">
    <source>
        <dbReference type="EMBL" id="RWW91860.1"/>
    </source>
</evidence>